<dbReference type="EMBL" id="JAFNEN010000413">
    <property type="protein sequence ID" value="KAG8183588.1"/>
    <property type="molecule type" value="Genomic_DNA"/>
</dbReference>
<proteinExistence type="predicted"/>
<evidence type="ECO:0000256" key="1">
    <source>
        <dbReference type="SAM" id="MobiDB-lite"/>
    </source>
</evidence>
<evidence type="ECO:0000313" key="2">
    <source>
        <dbReference type="EMBL" id="KAG8183588.1"/>
    </source>
</evidence>
<gene>
    <name evidence="2" type="ORF">JTE90_025144</name>
</gene>
<accession>A0AAV6UIK6</accession>
<comment type="caution">
    <text evidence="2">The sequence shown here is derived from an EMBL/GenBank/DDBJ whole genome shotgun (WGS) entry which is preliminary data.</text>
</comment>
<organism evidence="2 3">
    <name type="scientific">Oedothorax gibbosus</name>
    <dbReference type="NCBI Taxonomy" id="931172"/>
    <lineage>
        <taxon>Eukaryota</taxon>
        <taxon>Metazoa</taxon>
        <taxon>Ecdysozoa</taxon>
        <taxon>Arthropoda</taxon>
        <taxon>Chelicerata</taxon>
        <taxon>Arachnida</taxon>
        <taxon>Araneae</taxon>
        <taxon>Araneomorphae</taxon>
        <taxon>Entelegynae</taxon>
        <taxon>Araneoidea</taxon>
        <taxon>Linyphiidae</taxon>
        <taxon>Erigoninae</taxon>
        <taxon>Oedothorax</taxon>
    </lineage>
</organism>
<dbReference type="AlphaFoldDB" id="A0AAV6UIK6"/>
<name>A0AAV6UIK6_9ARAC</name>
<keyword evidence="3" id="KW-1185">Reference proteome</keyword>
<dbReference type="Proteomes" id="UP000827092">
    <property type="component" value="Unassembled WGS sequence"/>
</dbReference>
<protein>
    <submittedName>
        <fullName evidence="2">Uncharacterized protein</fullName>
    </submittedName>
</protein>
<evidence type="ECO:0000313" key="3">
    <source>
        <dbReference type="Proteomes" id="UP000827092"/>
    </source>
</evidence>
<sequence length="237" mass="26295">MDTEKTKRKSLRQSFTVCANNAKAALDKADTTVTELSSLQRQLLDKYSRLEEVQEIVAQSLLTDPSKTSEYENDFETAEKYRDTFADITTQLEARINIAAAPSESGRDSTAEKRNFKLPRLELKKFTEPLVESCLPESVLRAWERSRPTDEAVAVPPTESDAEGAGGQGASTRSLERLMTFLRAEVQSEEMIVLARAGLGATQLRVLHERRVEEPSLPTNAVLVNTAGFARAYGRGQ</sequence>
<feature type="region of interest" description="Disordered" evidence="1">
    <location>
        <begin position="149"/>
        <end position="171"/>
    </location>
</feature>
<reference evidence="2 3" key="1">
    <citation type="journal article" date="2022" name="Nat. Ecol. Evol.">
        <title>A masculinizing supergene underlies an exaggerated male reproductive morph in a spider.</title>
        <authorList>
            <person name="Hendrickx F."/>
            <person name="De Corte Z."/>
            <person name="Sonet G."/>
            <person name="Van Belleghem S.M."/>
            <person name="Kostlbacher S."/>
            <person name="Vangestel C."/>
        </authorList>
    </citation>
    <scope>NUCLEOTIDE SEQUENCE [LARGE SCALE GENOMIC DNA]</scope>
    <source>
        <strain evidence="2">W744_W776</strain>
    </source>
</reference>